<reference evidence="4" key="1">
    <citation type="journal article" date="2013" name="Nat. Genet.">
        <title>The wheat powdery mildew genome shows the unique evolution of an obligate biotroph.</title>
        <authorList>
            <person name="Wicker T."/>
            <person name="Oberhaensli S."/>
            <person name="Parlange F."/>
            <person name="Buchmann J.P."/>
            <person name="Shatalina M."/>
            <person name="Roffler S."/>
            <person name="Ben-David R."/>
            <person name="Dolezel J."/>
            <person name="Simkova H."/>
            <person name="Schulze-Lefert P."/>
            <person name="Spanu P.D."/>
            <person name="Bruggmann R."/>
            <person name="Amselem J."/>
            <person name="Quesneville H."/>
            <person name="Ver Loren van Themaat E."/>
            <person name="Paape T."/>
            <person name="Shimizu K.K."/>
            <person name="Keller B."/>
        </authorList>
    </citation>
    <scope>NUCLEOTIDE SEQUENCE [LARGE SCALE GENOMIC DNA]</scope>
    <source>
        <strain evidence="4">96224</strain>
    </source>
</reference>
<name>A0A061HHL5_BLUGR</name>
<sequence length="381" mass="43532">MSCVYVILFTTLRRMVVVGNFFSTSHYGVYEASSSSLPVFSPDLAIHMSPSKIIKKGASVVAYCTIMDNFETLVEIVTGDLVQVKELPLTISKTRNVAEKTCLKYITEFNNNKKTAKPLSQLGNTDCSHKIIASLAYKKAITLEGRYTCSKSSITGSPIRINADVPIRLREFLSGRPILKSSNNDLDEALAWFQGDLHLIRRLKYYNEGLPQWRFVTEVGRKNNNGRLIAELIEYKLVAIRDFSKAMKYFESIKNEFDNSADGLHHLKTNQEQYGVELSYLYDSSFFTNHNDFKHVPRYLVSTDGVAPGDFKVDFKFKSKSMLSRNRGPADKHTFKYDQGITYLTYRWLRLKNFMIPPQKSTRSIAGRFSESYEEGWLCPL</sequence>
<dbReference type="EMBL" id="UIGY01000241">
    <property type="protein sequence ID" value="SUZ13530.1"/>
    <property type="molecule type" value="Genomic_DNA"/>
</dbReference>
<dbReference type="EMBL" id="KE375212">
    <property type="protein sequence ID" value="EPQ61844.1"/>
    <property type="molecule type" value="Genomic_DNA"/>
</dbReference>
<keyword evidence="1" id="KW-0732">Signal</keyword>
<gene>
    <name evidence="2" type="ORF">BGT96224_AcSP31200</name>
    <name evidence="3" type="ORF">BGT96224V2_LOCUS6713</name>
</gene>
<evidence type="ECO:0000313" key="3">
    <source>
        <dbReference type="EMBL" id="SUZ13530.1"/>
    </source>
</evidence>
<dbReference type="Proteomes" id="UP000053110">
    <property type="component" value="Unassembled WGS sequence"/>
</dbReference>
<reference evidence="2" key="2">
    <citation type="submission" date="2013-01" db="EMBL/GenBank/DDBJ databases">
        <title>The wheat powdery mildew genome reveals unique evolution of an obligate biotroph.</title>
        <authorList>
            <person name="Oberhaensli S."/>
            <person name="Wicker T."/>
            <person name="Keller B."/>
        </authorList>
    </citation>
    <scope>NUCLEOTIDE SEQUENCE</scope>
    <source>
        <strain evidence="2">96224</strain>
    </source>
</reference>
<evidence type="ECO:0000313" key="2">
    <source>
        <dbReference type="EMBL" id="EPQ61844.1"/>
    </source>
</evidence>
<feature type="non-terminal residue" evidence="3">
    <location>
        <position position="381"/>
    </location>
</feature>
<protein>
    <submittedName>
        <fullName evidence="3">BgtAcSP-31200</fullName>
    </submittedName>
</protein>
<dbReference type="HOGENOM" id="CLU_056196_0_0_1"/>
<feature type="chain" id="PRO_5044538287" evidence="1">
    <location>
        <begin position="20"/>
        <end position="381"/>
    </location>
</feature>
<organism evidence="3">
    <name type="scientific">Blumeria graminis f. sp. tritici 96224</name>
    <dbReference type="NCBI Taxonomy" id="1268274"/>
    <lineage>
        <taxon>Eukaryota</taxon>
        <taxon>Fungi</taxon>
        <taxon>Dikarya</taxon>
        <taxon>Ascomycota</taxon>
        <taxon>Pezizomycotina</taxon>
        <taxon>Leotiomycetes</taxon>
        <taxon>Erysiphales</taxon>
        <taxon>Erysiphaceae</taxon>
        <taxon>Blumeria</taxon>
    </lineage>
</organism>
<reference evidence="3" key="3">
    <citation type="submission" date="2018-07" db="EMBL/GenBank/DDBJ databases">
        <authorList>
            <person name="Quirk P.G."/>
            <person name="Krulwich T.A."/>
        </authorList>
    </citation>
    <scope>NUCLEOTIDE SEQUENCE</scope>
    <source>
        <strain evidence="3">96224</strain>
    </source>
</reference>
<dbReference type="AlphaFoldDB" id="A0A061HHL5"/>
<accession>A0A061HHL5</accession>
<evidence type="ECO:0000313" key="4">
    <source>
        <dbReference type="Proteomes" id="UP000053110"/>
    </source>
</evidence>
<evidence type="ECO:0000256" key="1">
    <source>
        <dbReference type="SAM" id="SignalP"/>
    </source>
</evidence>
<feature type="signal peptide" evidence="1">
    <location>
        <begin position="1"/>
        <end position="19"/>
    </location>
</feature>
<proteinExistence type="predicted"/>